<protein>
    <submittedName>
        <fullName evidence="2">Receptor-type adenylate cyclase</fullName>
    </submittedName>
</protein>
<dbReference type="GeneID" id="40315166"/>
<dbReference type="InterPro" id="IPR057399">
    <property type="entry name" value="GRESAG4.1/3_peripasmic_1"/>
</dbReference>
<keyword evidence="2" id="KW-0675">Receptor</keyword>
<proteinExistence type="predicted"/>
<accession>A0A422Q8S3</accession>
<dbReference type="FunFam" id="3.40.50.2300:FF:000162">
    <property type="entry name" value="Receptor-type adenylate cyclase GRESAG 4, putative"/>
    <property type="match status" value="1"/>
</dbReference>
<dbReference type="EMBL" id="MKKU01000046">
    <property type="protein sequence ID" value="RNF26354.1"/>
    <property type="molecule type" value="Genomic_DNA"/>
</dbReference>
<dbReference type="AlphaFoldDB" id="A0A422Q8S3"/>
<comment type="caution">
    <text evidence="2">The sequence shown here is derived from an EMBL/GenBank/DDBJ whole genome shotgun (WGS) entry which is preliminary data.</text>
</comment>
<evidence type="ECO:0000313" key="3">
    <source>
        <dbReference type="Proteomes" id="UP000284403"/>
    </source>
</evidence>
<dbReference type="OrthoDB" id="251078at2759"/>
<organism evidence="2 3">
    <name type="scientific">Trypanosoma conorhini</name>
    <dbReference type="NCBI Taxonomy" id="83891"/>
    <lineage>
        <taxon>Eukaryota</taxon>
        <taxon>Discoba</taxon>
        <taxon>Euglenozoa</taxon>
        <taxon>Kinetoplastea</taxon>
        <taxon>Metakinetoplastina</taxon>
        <taxon>Trypanosomatida</taxon>
        <taxon>Trypanosomatidae</taxon>
        <taxon>Trypanosoma</taxon>
    </lineage>
</organism>
<dbReference type="Pfam" id="PF25495">
    <property type="entry name" value="Peripla_BP_A-cyclase_1"/>
    <property type="match status" value="1"/>
</dbReference>
<name>A0A422Q8S3_9TRYP</name>
<evidence type="ECO:0000259" key="1">
    <source>
        <dbReference type="Pfam" id="PF25495"/>
    </source>
</evidence>
<gene>
    <name evidence="2" type="ORF">Tco025E_01555</name>
</gene>
<feature type="domain" description="Receptor-type adenylate cyclase GRESAG 4.1/3 periplasmic binding protein-like" evidence="1">
    <location>
        <begin position="1"/>
        <end position="137"/>
    </location>
</feature>
<feature type="non-terminal residue" evidence="2">
    <location>
        <position position="1"/>
    </location>
</feature>
<dbReference type="Gene3D" id="3.40.50.2300">
    <property type="match status" value="2"/>
</dbReference>
<dbReference type="SUPFAM" id="SSF53822">
    <property type="entry name" value="Periplasmic binding protein-like I"/>
    <property type="match status" value="1"/>
</dbReference>
<dbReference type="RefSeq" id="XP_029231560.1">
    <property type="nucleotide sequence ID" value="XM_029368493.1"/>
</dbReference>
<dbReference type="Proteomes" id="UP000284403">
    <property type="component" value="Unassembled WGS sequence"/>
</dbReference>
<sequence length="270" mass="30046">LRYAVAQLRVRRLGFMYLQGVLFGEEEYEQAQDVLSAMGYEFCGVFTMNSSSGTADPTEFDDVWKRFAATRPQAVIVFGWPVADTEQFIKRMLKDWRTAGAYLLAPLVLQPTVLRIWSAAVADDGVKFVPGQVITTGTNPLANDRSYEAIRRFQTVMRDYLNNSGQRDYDDSEYFLKNDGDGELMVSGWIAGEVLVQAVGNYRGVKNRTSFKASIFNQRRYVIDDLVFGDYGGDCNDEAEAQGAVCRCNQGGGTVYMKRFVEGLPSGGGA</sequence>
<dbReference type="InterPro" id="IPR028082">
    <property type="entry name" value="Peripla_BP_I"/>
</dbReference>
<reference evidence="2 3" key="1">
    <citation type="journal article" date="2018" name="BMC Genomics">
        <title>Genomic comparison of Trypanosoma conorhini and Trypanosoma rangeli to Trypanosoma cruzi strains of high and low virulence.</title>
        <authorList>
            <person name="Bradwell K.R."/>
            <person name="Koparde V.N."/>
            <person name="Matveyev A.V."/>
            <person name="Serrano M.G."/>
            <person name="Alves J.M."/>
            <person name="Parikh H."/>
            <person name="Huang B."/>
            <person name="Lee V."/>
            <person name="Espinosa-Alvarez O."/>
            <person name="Ortiz P.A."/>
            <person name="Costa-Martins A.G."/>
            <person name="Teixeira M.M."/>
            <person name="Buck G.A."/>
        </authorList>
    </citation>
    <scope>NUCLEOTIDE SEQUENCE [LARGE SCALE GENOMIC DNA]</scope>
    <source>
        <strain evidence="2 3">025E</strain>
    </source>
</reference>
<evidence type="ECO:0000313" key="2">
    <source>
        <dbReference type="EMBL" id="RNF26354.1"/>
    </source>
</evidence>
<keyword evidence="3" id="KW-1185">Reference proteome</keyword>